<evidence type="ECO:0000256" key="7">
    <source>
        <dbReference type="ARBA" id="ARBA00048787"/>
    </source>
</evidence>
<comment type="catalytic activity">
    <reaction evidence="7">
        <text>N(6)-methyl-AMP + H2O + H(+) = IMP + methylamine</text>
        <dbReference type="Rhea" id="RHEA:16001"/>
        <dbReference type="ChEBI" id="CHEBI:15377"/>
        <dbReference type="ChEBI" id="CHEBI:15378"/>
        <dbReference type="ChEBI" id="CHEBI:58053"/>
        <dbReference type="ChEBI" id="CHEBI:59338"/>
        <dbReference type="ChEBI" id="CHEBI:144842"/>
    </reaction>
    <physiologicalReaction direction="left-to-right" evidence="7">
        <dbReference type="Rhea" id="RHEA:16002"/>
    </physiologicalReaction>
</comment>
<gene>
    <name evidence="9" type="ORF">FF38_10118</name>
</gene>
<comment type="similarity">
    <text evidence="2">Belongs to the metallo-dependent hydrolases superfamily. Adenosine and AMP deaminases family.</text>
</comment>
<dbReference type="OMA" id="RPQFKPY"/>
<evidence type="ECO:0000256" key="1">
    <source>
        <dbReference type="ARBA" id="ARBA00001947"/>
    </source>
</evidence>
<reference evidence="9 10" key="1">
    <citation type="journal article" date="2015" name="Nat. Commun.">
        <title>Lucilia cuprina genome unlocks parasitic fly biology to underpin future interventions.</title>
        <authorList>
            <person name="Anstead C.A."/>
            <person name="Korhonen P.K."/>
            <person name="Young N.D."/>
            <person name="Hall R.S."/>
            <person name="Jex A.R."/>
            <person name="Murali S.C."/>
            <person name="Hughes D.S."/>
            <person name="Lee S.F."/>
            <person name="Perry T."/>
            <person name="Stroehlein A.J."/>
            <person name="Ansell B.R."/>
            <person name="Breugelmans B."/>
            <person name="Hofmann A."/>
            <person name="Qu J."/>
            <person name="Dugan S."/>
            <person name="Lee S.L."/>
            <person name="Chao H."/>
            <person name="Dinh H."/>
            <person name="Han Y."/>
            <person name="Doddapaneni H.V."/>
            <person name="Worley K.C."/>
            <person name="Muzny D.M."/>
            <person name="Ioannidis P."/>
            <person name="Waterhouse R.M."/>
            <person name="Zdobnov E.M."/>
            <person name="James P.J."/>
            <person name="Bagnall N.H."/>
            <person name="Kotze A.C."/>
            <person name="Gibbs R.A."/>
            <person name="Richards S."/>
            <person name="Batterham P."/>
            <person name="Gasser R.B."/>
        </authorList>
    </citation>
    <scope>NUCLEOTIDE SEQUENCE [LARGE SCALE GENOMIC DNA]</scope>
    <source>
        <strain evidence="9 10">LS</strain>
        <tissue evidence="9">Full body</tissue>
    </source>
</reference>
<dbReference type="SUPFAM" id="SSF51556">
    <property type="entry name" value="Metallo-dependent hydrolases"/>
    <property type="match status" value="1"/>
</dbReference>
<dbReference type="InterPro" id="IPR006330">
    <property type="entry name" value="Ado/ade_deaminase"/>
</dbReference>
<keyword evidence="10" id="KW-1185">Reference proteome</keyword>
<evidence type="ECO:0000313" key="10">
    <source>
        <dbReference type="Proteomes" id="UP000037069"/>
    </source>
</evidence>
<dbReference type="EMBL" id="JRES01000091">
    <property type="protein sequence ID" value="KNC34181.1"/>
    <property type="molecule type" value="Genomic_DNA"/>
</dbReference>
<keyword evidence="4" id="KW-0378">Hydrolase</keyword>
<evidence type="ECO:0000256" key="4">
    <source>
        <dbReference type="ARBA" id="ARBA00022801"/>
    </source>
</evidence>
<dbReference type="CDD" id="cd00443">
    <property type="entry name" value="ADA_AMPD"/>
    <property type="match status" value="1"/>
</dbReference>
<dbReference type="PANTHER" id="PTHR11409">
    <property type="entry name" value="ADENOSINE DEAMINASE"/>
    <property type="match status" value="1"/>
</dbReference>
<dbReference type="InterPro" id="IPR032466">
    <property type="entry name" value="Metal_Hydrolase"/>
</dbReference>
<name>A0A0L0CPJ4_LUCCU</name>
<dbReference type="PANTHER" id="PTHR11409:SF42">
    <property type="entry name" value="ADENOSINE DEAMINASE-LIKE PROTEIN"/>
    <property type="match status" value="1"/>
</dbReference>
<dbReference type="InterPro" id="IPR001365">
    <property type="entry name" value="A_deaminase_dom"/>
</dbReference>
<accession>A0A0L0CPJ4</accession>
<dbReference type="GO" id="GO:0006154">
    <property type="term" value="P:adenosine catabolic process"/>
    <property type="evidence" value="ECO:0007669"/>
    <property type="project" value="TreeGrafter"/>
</dbReference>
<sequence>MDSFLKKLPKIELHAHLNGSLNTQSIKELGLQLYGENSEEFLRLCEKFTEFNNTDLDYCFQKFAFMHELTATKKGLKLACEMVIRDFALDNVIYLELRTTPKVNEQMTRRQYIQLIIEAIQECSVKYNIMVKLLLSVDRAQTLQCAEEIVLLAQQFKESHPDIVKGLDLSGNPNKGKFNDFIPVLNKAKQSKLNLALHCAEVSNPQEIQEMLDFGFERCGHGTFLSPQQLEQCLKRNITIECCLTSNVKCGTVSSYDSHHFRHVFLKNIKAVLCTDDSGVFDTSLTQEFKLACKYYELNKYDIKILTLNAIEACFASSEEKSVLRQQVEKYFKETNENF</sequence>
<protein>
    <submittedName>
        <fullName evidence="9">Adenosine deaminase-like protein</fullName>
    </submittedName>
</protein>
<comment type="cofactor">
    <cofactor evidence="1">
        <name>Zn(2+)</name>
        <dbReference type="ChEBI" id="CHEBI:29105"/>
    </cofactor>
</comment>
<feature type="domain" description="Adenosine deaminase" evidence="8">
    <location>
        <begin position="9"/>
        <end position="330"/>
    </location>
</feature>
<keyword evidence="5" id="KW-0862">Zinc</keyword>
<evidence type="ECO:0000259" key="8">
    <source>
        <dbReference type="Pfam" id="PF00962"/>
    </source>
</evidence>
<dbReference type="GO" id="GO:0009117">
    <property type="term" value="P:nucleotide metabolic process"/>
    <property type="evidence" value="ECO:0007669"/>
    <property type="project" value="UniProtKB-KW"/>
</dbReference>
<dbReference type="OrthoDB" id="272271at2759"/>
<evidence type="ECO:0000256" key="3">
    <source>
        <dbReference type="ARBA" id="ARBA00022723"/>
    </source>
</evidence>
<dbReference type="GO" id="GO:0046872">
    <property type="term" value="F:metal ion binding"/>
    <property type="evidence" value="ECO:0007669"/>
    <property type="project" value="UniProtKB-KW"/>
</dbReference>
<dbReference type="GO" id="GO:0004000">
    <property type="term" value="F:adenosine deaminase activity"/>
    <property type="evidence" value="ECO:0007669"/>
    <property type="project" value="TreeGrafter"/>
</dbReference>
<dbReference type="GO" id="GO:0046103">
    <property type="term" value="P:inosine biosynthetic process"/>
    <property type="evidence" value="ECO:0007669"/>
    <property type="project" value="TreeGrafter"/>
</dbReference>
<keyword evidence="3" id="KW-0479">Metal-binding</keyword>
<dbReference type="Pfam" id="PF00962">
    <property type="entry name" value="A_deaminase"/>
    <property type="match status" value="1"/>
</dbReference>
<dbReference type="AlphaFoldDB" id="A0A0L0CPJ4"/>
<evidence type="ECO:0000256" key="2">
    <source>
        <dbReference type="ARBA" id="ARBA00006676"/>
    </source>
</evidence>
<dbReference type="Proteomes" id="UP000037069">
    <property type="component" value="Unassembled WGS sequence"/>
</dbReference>
<dbReference type="Gene3D" id="3.20.20.140">
    <property type="entry name" value="Metal-dependent hydrolases"/>
    <property type="match status" value="1"/>
</dbReference>
<evidence type="ECO:0000256" key="6">
    <source>
        <dbReference type="ARBA" id="ARBA00023080"/>
    </source>
</evidence>
<evidence type="ECO:0000313" key="9">
    <source>
        <dbReference type="EMBL" id="KNC34181.1"/>
    </source>
</evidence>
<dbReference type="STRING" id="7375.A0A0L0CPJ4"/>
<proteinExistence type="inferred from homology"/>
<comment type="caution">
    <text evidence="9">The sequence shown here is derived from an EMBL/GenBank/DDBJ whole genome shotgun (WGS) entry which is preliminary data.</text>
</comment>
<organism evidence="9 10">
    <name type="scientific">Lucilia cuprina</name>
    <name type="common">Green bottle fly</name>
    <name type="synonym">Australian sheep blowfly</name>
    <dbReference type="NCBI Taxonomy" id="7375"/>
    <lineage>
        <taxon>Eukaryota</taxon>
        <taxon>Metazoa</taxon>
        <taxon>Ecdysozoa</taxon>
        <taxon>Arthropoda</taxon>
        <taxon>Hexapoda</taxon>
        <taxon>Insecta</taxon>
        <taxon>Pterygota</taxon>
        <taxon>Neoptera</taxon>
        <taxon>Endopterygota</taxon>
        <taxon>Diptera</taxon>
        <taxon>Brachycera</taxon>
        <taxon>Muscomorpha</taxon>
        <taxon>Oestroidea</taxon>
        <taxon>Calliphoridae</taxon>
        <taxon>Luciliinae</taxon>
        <taxon>Lucilia</taxon>
    </lineage>
</organism>
<evidence type="ECO:0000256" key="5">
    <source>
        <dbReference type="ARBA" id="ARBA00022833"/>
    </source>
</evidence>
<keyword evidence="6" id="KW-0546">Nucleotide metabolism</keyword>